<evidence type="ECO:0000313" key="3">
    <source>
        <dbReference type="Proteomes" id="UP000593571"/>
    </source>
</evidence>
<dbReference type="AlphaFoldDB" id="A0A7J8BMQ9"/>
<dbReference type="EMBL" id="JACASE010000016">
    <property type="protein sequence ID" value="KAF6400153.1"/>
    <property type="molecule type" value="Genomic_DNA"/>
</dbReference>
<keyword evidence="3" id="KW-1185">Reference proteome</keyword>
<proteinExistence type="predicted"/>
<name>A0A7J8BMQ9_ROUAE</name>
<feature type="region of interest" description="Disordered" evidence="1">
    <location>
        <begin position="137"/>
        <end position="160"/>
    </location>
</feature>
<feature type="compositionally biased region" description="Basic and acidic residues" evidence="1">
    <location>
        <begin position="138"/>
        <end position="151"/>
    </location>
</feature>
<evidence type="ECO:0000256" key="1">
    <source>
        <dbReference type="SAM" id="MobiDB-lite"/>
    </source>
</evidence>
<comment type="caution">
    <text evidence="2">The sequence shown here is derived from an EMBL/GenBank/DDBJ whole genome shotgun (WGS) entry which is preliminary data.</text>
</comment>
<organism evidence="2 3">
    <name type="scientific">Rousettus aegyptiacus</name>
    <name type="common">Egyptian fruit bat</name>
    <name type="synonym">Pteropus aegyptiacus</name>
    <dbReference type="NCBI Taxonomy" id="9407"/>
    <lineage>
        <taxon>Eukaryota</taxon>
        <taxon>Metazoa</taxon>
        <taxon>Chordata</taxon>
        <taxon>Craniata</taxon>
        <taxon>Vertebrata</taxon>
        <taxon>Euteleostomi</taxon>
        <taxon>Mammalia</taxon>
        <taxon>Eutheria</taxon>
        <taxon>Laurasiatheria</taxon>
        <taxon>Chiroptera</taxon>
        <taxon>Yinpterochiroptera</taxon>
        <taxon>Pteropodoidea</taxon>
        <taxon>Pteropodidae</taxon>
        <taxon>Rousettinae</taxon>
        <taxon>Rousettus</taxon>
    </lineage>
</organism>
<reference evidence="2 3" key="1">
    <citation type="journal article" date="2020" name="Nature">
        <title>Six reference-quality genomes reveal evolution of bat adaptations.</title>
        <authorList>
            <person name="Jebb D."/>
            <person name="Huang Z."/>
            <person name="Pippel M."/>
            <person name="Hughes G.M."/>
            <person name="Lavrichenko K."/>
            <person name="Devanna P."/>
            <person name="Winkler S."/>
            <person name="Jermiin L.S."/>
            <person name="Skirmuntt E.C."/>
            <person name="Katzourakis A."/>
            <person name="Burkitt-Gray L."/>
            <person name="Ray D.A."/>
            <person name="Sullivan K.A.M."/>
            <person name="Roscito J.G."/>
            <person name="Kirilenko B.M."/>
            <person name="Davalos L.M."/>
            <person name="Corthals A.P."/>
            <person name="Power M.L."/>
            <person name="Jones G."/>
            <person name="Ransome R.D."/>
            <person name="Dechmann D.K.N."/>
            <person name="Locatelli A.G."/>
            <person name="Puechmaille S.J."/>
            <person name="Fedrigo O."/>
            <person name="Jarvis E.D."/>
            <person name="Hiller M."/>
            <person name="Vernes S.C."/>
            <person name="Myers E.W."/>
            <person name="Teeling E.C."/>
        </authorList>
    </citation>
    <scope>NUCLEOTIDE SEQUENCE [LARGE SCALE GENOMIC DNA]</scope>
    <source>
        <strain evidence="2">MRouAeg1</strain>
        <tissue evidence="2">Muscle</tissue>
    </source>
</reference>
<accession>A0A7J8BMQ9</accession>
<protein>
    <submittedName>
        <fullName evidence="2">ATP binding cassette subfamily A member 7</fullName>
    </submittedName>
</protein>
<dbReference type="Proteomes" id="UP000593571">
    <property type="component" value="Unassembled WGS sequence"/>
</dbReference>
<gene>
    <name evidence="2" type="ORF">HJG63_000039</name>
</gene>
<evidence type="ECO:0000313" key="2">
    <source>
        <dbReference type="EMBL" id="KAF6400153.1"/>
    </source>
</evidence>
<sequence length="175" mass="19782">MAFWTQLMLLLWKNLLYRRRQPVQLLVELLWPLFLFFILVAVRHSHPPVERHECHFPNKPLPSAGTVSWLQGLICNVNNTCFPQQTPAEEPGVLSNFNNSLVSRLLADARAILRGPRARRMLVSLGKLMPKLRAARRASGEAFDRPQRSDRPQGGPSLATEMLGTVLQGVRWGVG</sequence>